<dbReference type="AlphaFoldDB" id="A0A1R4HDM2"/>
<sequence>MPFKKLNLFIILFKLNRYFCHITITNHLKVILQSDVKTCRIPDNWPPYFQVFTTSDLNKSCRYYIKVITIDWHRLC</sequence>
<reference evidence="2" key="1">
    <citation type="submission" date="2017-02" db="EMBL/GenBank/DDBJ databases">
        <authorList>
            <person name="Daims H."/>
        </authorList>
    </citation>
    <scope>NUCLEOTIDE SEQUENCE [LARGE SCALE GENOMIC DNA]</scope>
</reference>
<gene>
    <name evidence="1" type="ORF">CRENPOLYSF2_3920005</name>
</gene>
<organism evidence="1 2">
    <name type="scientific">Crenothrix polyspora</name>
    <dbReference type="NCBI Taxonomy" id="360316"/>
    <lineage>
        <taxon>Bacteria</taxon>
        <taxon>Pseudomonadati</taxon>
        <taxon>Pseudomonadota</taxon>
        <taxon>Gammaproteobacteria</taxon>
        <taxon>Methylococcales</taxon>
        <taxon>Crenotrichaceae</taxon>
        <taxon>Crenothrix</taxon>
    </lineage>
</organism>
<dbReference type="EMBL" id="FUKJ01000326">
    <property type="protein sequence ID" value="SJM94345.1"/>
    <property type="molecule type" value="Genomic_DNA"/>
</dbReference>
<proteinExistence type="predicted"/>
<keyword evidence="2" id="KW-1185">Reference proteome</keyword>
<dbReference type="Proteomes" id="UP000195442">
    <property type="component" value="Unassembled WGS sequence"/>
</dbReference>
<accession>A0A1R4HDM2</accession>
<protein>
    <submittedName>
        <fullName evidence="1">Uncharacterized protein</fullName>
    </submittedName>
</protein>
<name>A0A1R4HDM2_9GAMM</name>
<evidence type="ECO:0000313" key="1">
    <source>
        <dbReference type="EMBL" id="SJM94345.1"/>
    </source>
</evidence>
<evidence type="ECO:0000313" key="2">
    <source>
        <dbReference type="Proteomes" id="UP000195442"/>
    </source>
</evidence>